<feature type="signal peptide" evidence="2">
    <location>
        <begin position="1"/>
        <end position="17"/>
    </location>
</feature>
<evidence type="ECO:0000256" key="1">
    <source>
        <dbReference type="SAM" id="MobiDB-lite"/>
    </source>
</evidence>
<feature type="region of interest" description="Disordered" evidence="1">
    <location>
        <begin position="35"/>
        <end position="81"/>
    </location>
</feature>
<feature type="compositionally biased region" description="Low complexity" evidence="1">
    <location>
        <begin position="35"/>
        <end position="46"/>
    </location>
</feature>
<organism evidence="3 4">
    <name type="scientific">Solanum tuberosum</name>
    <name type="common">Potato</name>
    <dbReference type="NCBI Taxonomy" id="4113"/>
    <lineage>
        <taxon>Eukaryota</taxon>
        <taxon>Viridiplantae</taxon>
        <taxon>Streptophyta</taxon>
        <taxon>Embryophyta</taxon>
        <taxon>Tracheophyta</taxon>
        <taxon>Spermatophyta</taxon>
        <taxon>Magnoliopsida</taxon>
        <taxon>eudicotyledons</taxon>
        <taxon>Gunneridae</taxon>
        <taxon>Pentapetalae</taxon>
        <taxon>asterids</taxon>
        <taxon>lamiids</taxon>
        <taxon>Solanales</taxon>
        <taxon>Solanaceae</taxon>
        <taxon>Solanoideae</taxon>
        <taxon>Solaneae</taxon>
        <taxon>Solanum</taxon>
    </lineage>
</organism>
<dbReference type="PANTHER" id="PTHR47481:SF31">
    <property type="entry name" value="OS01G0873500 PROTEIN"/>
    <property type="match status" value="1"/>
</dbReference>
<accession>A0ABQ7WLR2</accession>
<dbReference type="PANTHER" id="PTHR47481">
    <property type="match status" value="1"/>
</dbReference>
<reference evidence="3 4" key="1">
    <citation type="journal article" date="2021" name="bioRxiv">
        <title>Chromosome-scale and haplotype-resolved genome assembly of a tetraploid potato cultivar.</title>
        <authorList>
            <person name="Sun H."/>
            <person name="Jiao W.-B."/>
            <person name="Krause K."/>
            <person name="Campoy J.A."/>
            <person name="Goel M."/>
            <person name="Folz-Donahue K."/>
            <person name="Kukat C."/>
            <person name="Huettel B."/>
            <person name="Schneeberger K."/>
        </authorList>
    </citation>
    <scope>NUCLEOTIDE SEQUENCE [LARGE SCALE GENOMIC DNA]</scope>
    <source>
        <strain evidence="3">SolTubOtavaFocal</strain>
        <tissue evidence="3">Leaves</tissue>
    </source>
</reference>
<evidence type="ECO:0000256" key="2">
    <source>
        <dbReference type="SAM" id="SignalP"/>
    </source>
</evidence>
<gene>
    <name evidence="3" type="ORF">KY290_001300</name>
</gene>
<evidence type="ECO:0000313" key="4">
    <source>
        <dbReference type="Proteomes" id="UP000826656"/>
    </source>
</evidence>
<name>A0ABQ7WLR2_SOLTU</name>
<protein>
    <submittedName>
        <fullName evidence="3">Uncharacterized protein</fullName>
    </submittedName>
</protein>
<feature type="region of interest" description="Disordered" evidence="1">
    <location>
        <begin position="211"/>
        <end position="234"/>
    </location>
</feature>
<comment type="caution">
    <text evidence="3">The sequence shown here is derived from an EMBL/GenBank/DDBJ whole genome shotgun (WGS) entry which is preliminary data.</text>
</comment>
<dbReference type="EMBL" id="JAIVGD010000001">
    <property type="protein sequence ID" value="KAH0781702.1"/>
    <property type="molecule type" value="Genomic_DNA"/>
</dbReference>
<evidence type="ECO:0000313" key="3">
    <source>
        <dbReference type="EMBL" id="KAH0781702.1"/>
    </source>
</evidence>
<feature type="chain" id="PRO_5047323059" evidence="2">
    <location>
        <begin position="18"/>
        <end position="244"/>
    </location>
</feature>
<keyword evidence="2" id="KW-0732">Signal</keyword>
<dbReference type="Proteomes" id="UP000826656">
    <property type="component" value="Unassembled WGS sequence"/>
</dbReference>
<keyword evidence="4" id="KW-1185">Reference proteome</keyword>
<feature type="compositionally biased region" description="Gly residues" evidence="1">
    <location>
        <begin position="58"/>
        <end position="74"/>
    </location>
</feature>
<sequence>MASKVFLIMSLIISSHSEETIPIMIGLSTSKALSSLSMSPSPMPDSAGNPSVNFSQRGRGGNRGGRQGYRGGSSTGNPWPSLDSRSRCQICNGVNHLAPNCFQRYNHTINPAASAYLSQQSPPITHQNWYPDSSATHHITPDLCNLHHVEDYKGMDQVHIGNGQGLPIHQTDFLEIMTCVLNFIPLIFLLRIEYPGRLFFQVGVMMDSSHSISNHPTRNHPPSHHQLSSHPSHPGRHLHVHIFT</sequence>
<proteinExistence type="predicted"/>